<feature type="domain" description="C2H2-type" evidence="7">
    <location>
        <begin position="40"/>
        <end position="68"/>
    </location>
</feature>
<evidence type="ECO:0000313" key="9">
    <source>
        <dbReference type="RefSeq" id="XP_008588318.1"/>
    </source>
</evidence>
<dbReference type="Pfam" id="PF00096">
    <property type="entry name" value="zf-C2H2"/>
    <property type="match status" value="1"/>
</dbReference>
<evidence type="ECO:0000256" key="1">
    <source>
        <dbReference type="ARBA" id="ARBA00022723"/>
    </source>
</evidence>
<evidence type="ECO:0000256" key="6">
    <source>
        <dbReference type="PROSITE-ProRule" id="PRU00042"/>
    </source>
</evidence>
<dbReference type="InterPro" id="IPR050826">
    <property type="entry name" value="Krueppel_C2H2_ZnFinger"/>
</dbReference>
<proteinExistence type="predicted"/>
<keyword evidence="5" id="KW-0539">Nucleus</keyword>
<evidence type="ECO:0000256" key="5">
    <source>
        <dbReference type="ARBA" id="ARBA00023242"/>
    </source>
</evidence>
<protein>
    <submittedName>
        <fullName evidence="9">Zinc finger protein 678-like</fullName>
    </submittedName>
</protein>
<reference evidence="9" key="1">
    <citation type="submission" date="2025-08" db="UniProtKB">
        <authorList>
            <consortium name="RefSeq"/>
        </authorList>
    </citation>
    <scope>IDENTIFICATION</scope>
</reference>
<accession>A0ABM0S627</accession>
<keyword evidence="4" id="KW-0862">Zinc</keyword>
<organism evidence="8 9">
    <name type="scientific">Galeopterus variegatus</name>
    <name type="common">Malayan flying lemur</name>
    <name type="synonym">Cynocephalus variegatus</name>
    <dbReference type="NCBI Taxonomy" id="482537"/>
    <lineage>
        <taxon>Eukaryota</taxon>
        <taxon>Metazoa</taxon>
        <taxon>Chordata</taxon>
        <taxon>Craniata</taxon>
        <taxon>Vertebrata</taxon>
        <taxon>Euteleostomi</taxon>
        <taxon>Mammalia</taxon>
        <taxon>Eutheria</taxon>
        <taxon>Euarchontoglires</taxon>
        <taxon>Dermoptera</taxon>
        <taxon>Cynocephalidae</taxon>
        <taxon>Galeopterus</taxon>
    </lineage>
</organism>
<evidence type="ECO:0000256" key="2">
    <source>
        <dbReference type="ARBA" id="ARBA00022737"/>
    </source>
</evidence>
<dbReference type="GeneID" id="103605491"/>
<keyword evidence="1" id="KW-0479">Metal-binding</keyword>
<dbReference type="InterPro" id="IPR013087">
    <property type="entry name" value="Znf_C2H2_type"/>
</dbReference>
<evidence type="ECO:0000259" key="7">
    <source>
        <dbReference type="PROSITE" id="PS50157"/>
    </source>
</evidence>
<dbReference type="InterPro" id="IPR036236">
    <property type="entry name" value="Znf_C2H2_sf"/>
</dbReference>
<dbReference type="RefSeq" id="XP_008588318.1">
    <property type="nucleotide sequence ID" value="XM_008590096.1"/>
</dbReference>
<dbReference type="PANTHER" id="PTHR24377">
    <property type="entry name" value="IP01015P-RELATED"/>
    <property type="match status" value="1"/>
</dbReference>
<feature type="domain" description="C2H2-type" evidence="7">
    <location>
        <begin position="5"/>
        <end position="39"/>
    </location>
</feature>
<sequence>MVHQRICSREKPYKFECGKAFQKFSWLSQHRWIHTGEQPYSCNHHCGKTFNRKLSLTTHQKMHMGEKPYKCVHCGRTFYQQSSLIHQRIHAGEKPYKCNVYEKAFL</sequence>
<evidence type="ECO:0000256" key="4">
    <source>
        <dbReference type="ARBA" id="ARBA00022833"/>
    </source>
</evidence>
<feature type="domain" description="C2H2-type" evidence="7">
    <location>
        <begin position="69"/>
        <end position="95"/>
    </location>
</feature>
<dbReference type="PROSITE" id="PS50157">
    <property type="entry name" value="ZINC_FINGER_C2H2_2"/>
    <property type="match status" value="3"/>
</dbReference>
<dbReference type="SUPFAM" id="SSF57667">
    <property type="entry name" value="beta-beta-alpha zinc fingers"/>
    <property type="match status" value="2"/>
</dbReference>
<keyword evidence="2" id="KW-0677">Repeat</keyword>
<dbReference type="Proteomes" id="UP000694923">
    <property type="component" value="Unplaced"/>
</dbReference>
<evidence type="ECO:0000313" key="8">
    <source>
        <dbReference type="Proteomes" id="UP000694923"/>
    </source>
</evidence>
<dbReference type="SMART" id="SM00355">
    <property type="entry name" value="ZnF_C2H2"/>
    <property type="match status" value="2"/>
</dbReference>
<dbReference type="Gene3D" id="3.30.160.60">
    <property type="entry name" value="Classic Zinc Finger"/>
    <property type="match status" value="4"/>
</dbReference>
<gene>
    <name evidence="9" type="primary">LOC103605491</name>
</gene>
<name>A0ABM0S627_GALVR</name>
<dbReference type="PROSITE" id="PS00028">
    <property type="entry name" value="ZINC_FINGER_C2H2_1"/>
    <property type="match status" value="1"/>
</dbReference>
<keyword evidence="8" id="KW-1185">Reference proteome</keyword>
<evidence type="ECO:0000256" key="3">
    <source>
        <dbReference type="ARBA" id="ARBA00022771"/>
    </source>
</evidence>
<keyword evidence="3 6" id="KW-0863">Zinc-finger</keyword>